<dbReference type="EMBL" id="JALKII010000004">
    <property type="protein sequence ID" value="MCK0537604.1"/>
    <property type="molecule type" value="Genomic_DNA"/>
</dbReference>
<dbReference type="Gene3D" id="3.40.50.880">
    <property type="match status" value="1"/>
</dbReference>
<dbReference type="NCBIfam" id="TIGR01382">
    <property type="entry name" value="PfpI"/>
    <property type="match status" value="1"/>
</dbReference>
<evidence type="ECO:0000313" key="3">
    <source>
        <dbReference type="EMBL" id="MCK0537604.1"/>
    </source>
</evidence>
<feature type="domain" description="DJ-1/PfpI" evidence="2">
    <location>
        <begin position="9"/>
        <end position="176"/>
    </location>
</feature>
<dbReference type="RefSeq" id="WP_246951361.1">
    <property type="nucleotide sequence ID" value="NZ_JALKII010000004.1"/>
</dbReference>
<dbReference type="SUPFAM" id="SSF52317">
    <property type="entry name" value="Class I glutamine amidotransferase-like"/>
    <property type="match status" value="1"/>
</dbReference>
<dbReference type="InterPro" id="IPR029062">
    <property type="entry name" value="Class_I_gatase-like"/>
</dbReference>
<sequence length="180" mass="19150">MATPSLNGKRVAMLVMNGFEQIELTSPKEALEKAGARADIIADQPGTVTGWHHTDRGDTFSVDNTFDKIQVDEYDAVVLPGGVINADAIRMDDAARTFIQAAVGAGKPIAVICHGPWLLISAGVVAGKQMTSFPSLKDDLENAGAHWRDEAVVRDGNLISSRKPDDLPAFNQALIEALAG</sequence>
<proteinExistence type="inferred from homology"/>
<dbReference type="InterPro" id="IPR006286">
    <property type="entry name" value="C56_PfpI-like"/>
</dbReference>
<evidence type="ECO:0000259" key="2">
    <source>
        <dbReference type="Pfam" id="PF01965"/>
    </source>
</evidence>
<evidence type="ECO:0000256" key="1">
    <source>
        <dbReference type="ARBA" id="ARBA00008542"/>
    </source>
</evidence>
<dbReference type="Proteomes" id="UP001165524">
    <property type="component" value="Unassembled WGS sequence"/>
</dbReference>
<accession>A0ABT0E705</accession>
<keyword evidence="3" id="KW-0315">Glutamine amidotransferase</keyword>
<organism evidence="3 4">
    <name type="scientific">Alcanivorax quisquiliarum</name>
    <dbReference type="NCBI Taxonomy" id="2933565"/>
    <lineage>
        <taxon>Bacteria</taxon>
        <taxon>Pseudomonadati</taxon>
        <taxon>Pseudomonadota</taxon>
        <taxon>Gammaproteobacteria</taxon>
        <taxon>Oceanospirillales</taxon>
        <taxon>Alcanivoracaceae</taxon>
        <taxon>Alcanivorax</taxon>
    </lineage>
</organism>
<comment type="similarity">
    <text evidence="1">Belongs to the peptidase C56 family.</text>
</comment>
<dbReference type="PANTHER" id="PTHR42733:SF12">
    <property type="entry name" value="PROTEINASE"/>
    <property type="match status" value="1"/>
</dbReference>
<reference evidence="3" key="1">
    <citation type="submission" date="2022-04" db="EMBL/GenBank/DDBJ databases">
        <title>Alcanivorax sp. CY1518 draft genome sequence.</title>
        <authorList>
            <person name="Zhao G."/>
            <person name="An M."/>
        </authorList>
    </citation>
    <scope>NUCLEOTIDE SEQUENCE</scope>
    <source>
        <strain evidence="3">CY1518</strain>
    </source>
</reference>
<comment type="caution">
    <text evidence="3">The sequence shown here is derived from an EMBL/GenBank/DDBJ whole genome shotgun (WGS) entry which is preliminary data.</text>
</comment>
<dbReference type="Pfam" id="PF01965">
    <property type="entry name" value="DJ-1_PfpI"/>
    <property type="match status" value="1"/>
</dbReference>
<dbReference type="PANTHER" id="PTHR42733">
    <property type="entry name" value="DJ-1 PROTEIN"/>
    <property type="match status" value="1"/>
</dbReference>
<name>A0ABT0E705_9GAMM</name>
<dbReference type="PROSITE" id="PS51276">
    <property type="entry name" value="PEPTIDASE_C56_PFPI"/>
    <property type="match status" value="1"/>
</dbReference>
<dbReference type="InterPro" id="IPR002818">
    <property type="entry name" value="DJ-1/PfpI"/>
</dbReference>
<dbReference type="CDD" id="cd03134">
    <property type="entry name" value="GATase1_PfpI_like"/>
    <property type="match status" value="1"/>
</dbReference>
<gene>
    <name evidence="3" type="ORF">MU846_07770</name>
</gene>
<protein>
    <submittedName>
        <fullName evidence="3">Type 1 glutamine amidotransferase</fullName>
    </submittedName>
</protein>
<keyword evidence="4" id="KW-1185">Reference proteome</keyword>
<evidence type="ECO:0000313" key="4">
    <source>
        <dbReference type="Proteomes" id="UP001165524"/>
    </source>
</evidence>